<name>A0AAP6Y525_9GAMM</name>
<dbReference type="InterPro" id="IPR001451">
    <property type="entry name" value="Hexapep"/>
</dbReference>
<comment type="similarity">
    <text evidence="1">Belongs to the transferase hexapeptide repeat family.</text>
</comment>
<evidence type="ECO:0000256" key="1">
    <source>
        <dbReference type="ARBA" id="ARBA00007274"/>
    </source>
</evidence>
<sequence length="229" mass="25217">MKKLVIVGCGNMALTYYPYFKEHYSIVGFAIDSQYKTSDTFQNLPVFNLETLNSILDPNDIEFVVAIGFPEMNKVRENIFLRMKKFGYRAAKLQLNEYPQKHGVDINEGTVILENTSIHVGSTIGKNTFISTGVNIGHGCNIGNNVWINSGVTIAGDVTIGDNTIIGVGATIGNNIEIASYNFIGAASLIVKSTNKYDTYAIRQTEKLPIQSHDFLKISLLSTVIPTKI</sequence>
<dbReference type="Gene3D" id="2.160.10.10">
    <property type="entry name" value="Hexapeptide repeat proteins"/>
    <property type="match status" value="1"/>
</dbReference>
<accession>A0AAP6Y525</accession>
<organism evidence="3 4">
    <name type="scientific">Pseudoalteromonas arctica</name>
    <dbReference type="NCBI Taxonomy" id="394751"/>
    <lineage>
        <taxon>Bacteria</taxon>
        <taxon>Pseudomonadati</taxon>
        <taxon>Pseudomonadota</taxon>
        <taxon>Gammaproteobacteria</taxon>
        <taxon>Alteromonadales</taxon>
        <taxon>Pseudoalteromonadaceae</taxon>
        <taxon>Pseudoalteromonas</taxon>
    </lineage>
</organism>
<evidence type="ECO:0000313" key="4">
    <source>
        <dbReference type="Proteomes" id="UP000549590"/>
    </source>
</evidence>
<dbReference type="RefSeq" id="WP_169044497.1">
    <property type="nucleotide sequence ID" value="NZ_JABBYB010000006.1"/>
</dbReference>
<dbReference type="InterPro" id="IPR050179">
    <property type="entry name" value="Trans_hexapeptide_repeat"/>
</dbReference>
<protein>
    <recommendedName>
        <fullName evidence="2">PglD N-terminal domain-containing protein</fullName>
    </recommendedName>
</protein>
<dbReference type="InterPro" id="IPR011004">
    <property type="entry name" value="Trimer_LpxA-like_sf"/>
</dbReference>
<gene>
    <name evidence="3" type="ORF">HHE94_11950</name>
</gene>
<dbReference type="InterPro" id="IPR041561">
    <property type="entry name" value="PglD_N"/>
</dbReference>
<dbReference type="SUPFAM" id="SSF51161">
    <property type="entry name" value="Trimeric LpxA-like enzymes"/>
    <property type="match status" value="1"/>
</dbReference>
<dbReference type="Gene3D" id="3.40.50.20">
    <property type="match status" value="1"/>
</dbReference>
<proteinExistence type="inferred from homology"/>
<dbReference type="Pfam" id="PF00132">
    <property type="entry name" value="Hexapep"/>
    <property type="match status" value="1"/>
</dbReference>
<dbReference type="AlphaFoldDB" id="A0AAP6Y525"/>
<dbReference type="PANTHER" id="PTHR43300:SF7">
    <property type="entry name" value="UDP-N-ACETYLBACILLOSAMINE N-ACETYLTRANSFERASE"/>
    <property type="match status" value="1"/>
</dbReference>
<evidence type="ECO:0000313" key="3">
    <source>
        <dbReference type="EMBL" id="NMP03414.1"/>
    </source>
</evidence>
<dbReference type="EMBL" id="JABBYB010000006">
    <property type="protein sequence ID" value="NMP03414.1"/>
    <property type="molecule type" value="Genomic_DNA"/>
</dbReference>
<comment type="caution">
    <text evidence="3">The sequence shown here is derived from an EMBL/GenBank/DDBJ whole genome shotgun (WGS) entry which is preliminary data.</text>
</comment>
<feature type="domain" description="PglD N-terminal" evidence="2">
    <location>
        <begin position="3"/>
        <end position="80"/>
    </location>
</feature>
<dbReference type="Pfam" id="PF17836">
    <property type="entry name" value="PglD_N"/>
    <property type="match status" value="1"/>
</dbReference>
<dbReference type="PANTHER" id="PTHR43300">
    <property type="entry name" value="ACETYLTRANSFERASE"/>
    <property type="match status" value="1"/>
</dbReference>
<dbReference type="Proteomes" id="UP000549590">
    <property type="component" value="Unassembled WGS sequence"/>
</dbReference>
<reference evidence="3 4" key="1">
    <citation type="submission" date="2020-04" db="EMBL/GenBank/DDBJ databases">
        <title>Genome sequencing and assembly of Pseudoalteromonas arctica.</title>
        <authorList>
            <person name="Cook G.M."/>
        </authorList>
    </citation>
    <scope>NUCLEOTIDE SEQUENCE [LARGE SCALE GENOMIC DNA]</scope>
    <source>
        <strain evidence="3 4">NEC-BIFX-2020_001</strain>
    </source>
</reference>
<evidence type="ECO:0000259" key="2">
    <source>
        <dbReference type="Pfam" id="PF17836"/>
    </source>
</evidence>